<proteinExistence type="predicted"/>
<dbReference type="AlphaFoldDB" id="A0A7C9FZ11"/>
<feature type="transmembrane region" description="Helical" evidence="1">
    <location>
        <begin position="226"/>
        <end position="247"/>
    </location>
</feature>
<keyword evidence="3" id="KW-1185">Reference proteome</keyword>
<dbReference type="Proteomes" id="UP000479293">
    <property type="component" value="Unassembled WGS sequence"/>
</dbReference>
<evidence type="ECO:0000313" key="3">
    <source>
        <dbReference type="Proteomes" id="UP000479293"/>
    </source>
</evidence>
<feature type="transmembrane region" description="Helical" evidence="1">
    <location>
        <begin position="298"/>
        <end position="318"/>
    </location>
</feature>
<sequence length="396" mass="45604">MKQQVSLSEHYARLNELIERYLSGKYWLWKLTLCCAVISWCLAVPPYTVMNTSDAWAFIQIQSQDILHPTHLEVYIRRENMVMRWVLPLMYILTGHSVLLIVIIQGLLGCGFLYLFLGQIFRQTNDRILTAFFGLALSNMFVFSWFFVDTAGYGDGYAYFFLMLALLTRNPFLLFVLLQIAFFTDERALVGAGYIILWWTTDHLVNQKEGGTLAALFRSAFQSRTWVVIAAWGVYFVFRSYIMRTYFPNHDYSTMGTPVLFADGHRWGLGNSLWTSFEGAWLLLGAAGYVLYQTGRRWLLLALLAGFVLLIITGIFVHDIDRDLAYGFSFLLSASLILSRLIPAPEYRKLVFIMAVVCMISPMCYTMGYNRVLWVEPLPMKALMVLDRSAGWGWFD</sequence>
<feature type="transmembrane region" description="Helical" evidence="1">
    <location>
        <begin position="350"/>
        <end position="369"/>
    </location>
</feature>
<feature type="transmembrane region" description="Helical" evidence="1">
    <location>
        <begin position="89"/>
        <end position="116"/>
    </location>
</feature>
<dbReference type="EMBL" id="WHLY01000002">
    <property type="protein sequence ID" value="MPR33508.1"/>
    <property type="molecule type" value="Genomic_DNA"/>
</dbReference>
<evidence type="ECO:0000256" key="1">
    <source>
        <dbReference type="SAM" id="Phobius"/>
    </source>
</evidence>
<feature type="transmembrane region" description="Helical" evidence="1">
    <location>
        <begin position="324"/>
        <end position="343"/>
    </location>
</feature>
<gene>
    <name evidence="2" type="ORF">GBK04_09050</name>
</gene>
<name>A0A7C9FZ11_9BACT</name>
<accession>A0A7C9FZ11</accession>
<organism evidence="2 3">
    <name type="scientific">Salmonirosea aquatica</name>
    <dbReference type="NCBI Taxonomy" id="2654236"/>
    <lineage>
        <taxon>Bacteria</taxon>
        <taxon>Pseudomonadati</taxon>
        <taxon>Bacteroidota</taxon>
        <taxon>Cytophagia</taxon>
        <taxon>Cytophagales</taxon>
        <taxon>Spirosomataceae</taxon>
        <taxon>Salmonirosea</taxon>
    </lineage>
</organism>
<keyword evidence="1" id="KW-0812">Transmembrane</keyword>
<comment type="caution">
    <text evidence="2">The sequence shown here is derived from an EMBL/GenBank/DDBJ whole genome shotgun (WGS) entry which is preliminary data.</text>
</comment>
<evidence type="ECO:0008006" key="4">
    <source>
        <dbReference type="Google" id="ProtNLM"/>
    </source>
</evidence>
<keyword evidence="1" id="KW-0472">Membrane</keyword>
<evidence type="ECO:0000313" key="2">
    <source>
        <dbReference type="EMBL" id="MPR33508.1"/>
    </source>
</evidence>
<reference evidence="2 3" key="1">
    <citation type="submission" date="2019-10" db="EMBL/GenBank/DDBJ databases">
        <title>Draft Genome Sequence of Cytophagaceae sp. SJW1-29.</title>
        <authorList>
            <person name="Choi A."/>
        </authorList>
    </citation>
    <scope>NUCLEOTIDE SEQUENCE [LARGE SCALE GENOMIC DNA]</scope>
    <source>
        <strain evidence="2 3">SJW1-29</strain>
    </source>
</reference>
<feature type="transmembrane region" description="Helical" evidence="1">
    <location>
        <begin position="128"/>
        <end position="147"/>
    </location>
</feature>
<feature type="transmembrane region" description="Helical" evidence="1">
    <location>
        <begin position="267"/>
        <end position="291"/>
    </location>
</feature>
<protein>
    <recommendedName>
        <fullName evidence="4">Glycosyltransferase RgtA/B/C/D-like domain-containing protein</fullName>
    </recommendedName>
</protein>
<feature type="transmembrane region" description="Helical" evidence="1">
    <location>
        <begin position="159"/>
        <end position="183"/>
    </location>
</feature>
<keyword evidence="1" id="KW-1133">Transmembrane helix</keyword>
<feature type="transmembrane region" description="Helical" evidence="1">
    <location>
        <begin position="27"/>
        <end position="47"/>
    </location>
</feature>
<dbReference type="RefSeq" id="WP_152758810.1">
    <property type="nucleotide sequence ID" value="NZ_WHLY01000002.1"/>
</dbReference>